<name>A0A942EEA0_9HYPH</name>
<dbReference type="SUPFAM" id="SSF54909">
    <property type="entry name" value="Dimeric alpha+beta barrel"/>
    <property type="match status" value="1"/>
</dbReference>
<dbReference type="RefSeq" id="WP_212659293.1">
    <property type="nucleotide sequence ID" value="NZ_JAGXTP010000002.1"/>
</dbReference>
<accession>A0A942EEA0</accession>
<sequence length="115" mass="12309">MAQQNFLFIRRSEPGQAAQGPKPSPAQMEEMYAKFNAWKDKFSDSIVDMGAPLGGGRVVTPQGHSDGPFIEAKEVIGGYMVLSADSLEAAEAMVREMPGVVAPGASVEIREIKTP</sequence>
<evidence type="ECO:0000259" key="2">
    <source>
        <dbReference type="Pfam" id="PF03795"/>
    </source>
</evidence>
<comment type="similarity">
    <text evidence="1">Belongs to the YciI family.</text>
</comment>
<gene>
    <name evidence="3" type="ORF">KD146_13170</name>
</gene>
<feature type="domain" description="YCII-related" evidence="2">
    <location>
        <begin position="51"/>
        <end position="113"/>
    </location>
</feature>
<proteinExistence type="inferred from homology"/>
<organism evidence="3 4">
    <name type="scientific">Devosia litorisediminis</name>
    <dbReference type="NCBI Taxonomy" id="2829817"/>
    <lineage>
        <taxon>Bacteria</taxon>
        <taxon>Pseudomonadati</taxon>
        <taxon>Pseudomonadota</taxon>
        <taxon>Alphaproteobacteria</taxon>
        <taxon>Hyphomicrobiales</taxon>
        <taxon>Devosiaceae</taxon>
        <taxon>Devosia</taxon>
    </lineage>
</organism>
<protein>
    <recommendedName>
        <fullName evidence="2">YCII-related domain-containing protein</fullName>
    </recommendedName>
</protein>
<keyword evidence="4" id="KW-1185">Reference proteome</keyword>
<evidence type="ECO:0000256" key="1">
    <source>
        <dbReference type="ARBA" id="ARBA00007689"/>
    </source>
</evidence>
<reference evidence="3" key="1">
    <citation type="submission" date="2021-04" db="EMBL/GenBank/DDBJ databases">
        <title>Devosia litorisediminis sp. nov., isolated from a sand dune.</title>
        <authorList>
            <person name="Park S."/>
            <person name="Yoon J.-H."/>
        </authorList>
    </citation>
    <scope>NUCLEOTIDE SEQUENCE</scope>
    <source>
        <strain evidence="3">BSSL-BM10</strain>
    </source>
</reference>
<dbReference type="InterPro" id="IPR005545">
    <property type="entry name" value="YCII"/>
</dbReference>
<dbReference type="Pfam" id="PF03795">
    <property type="entry name" value="YCII"/>
    <property type="match status" value="1"/>
</dbReference>
<dbReference type="AlphaFoldDB" id="A0A942EEA0"/>
<dbReference type="InterPro" id="IPR011008">
    <property type="entry name" value="Dimeric_a/b-barrel"/>
</dbReference>
<evidence type="ECO:0000313" key="3">
    <source>
        <dbReference type="EMBL" id="MBS3849649.1"/>
    </source>
</evidence>
<dbReference type="Proteomes" id="UP000678281">
    <property type="component" value="Unassembled WGS sequence"/>
</dbReference>
<dbReference type="Gene3D" id="3.30.70.1060">
    <property type="entry name" value="Dimeric alpha+beta barrel"/>
    <property type="match status" value="1"/>
</dbReference>
<dbReference type="EMBL" id="JAGXTP010000002">
    <property type="protein sequence ID" value="MBS3849649.1"/>
    <property type="molecule type" value="Genomic_DNA"/>
</dbReference>
<comment type="caution">
    <text evidence="3">The sequence shown here is derived from an EMBL/GenBank/DDBJ whole genome shotgun (WGS) entry which is preliminary data.</text>
</comment>
<evidence type="ECO:0000313" key="4">
    <source>
        <dbReference type="Proteomes" id="UP000678281"/>
    </source>
</evidence>